<evidence type="ECO:0000256" key="1">
    <source>
        <dbReference type="SAM" id="Coils"/>
    </source>
</evidence>
<comment type="caution">
    <text evidence="3">The sequence shown here is derived from an EMBL/GenBank/DDBJ whole genome shotgun (WGS) entry which is preliminary data.</text>
</comment>
<feature type="coiled-coil region" evidence="1">
    <location>
        <begin position="129"/>
        <end position="182"/>
    </location>
</feature>
<evidence type="ECO:0000313" key="3">
    <source>
        <dbReference type="EMBL" id="CAD8046383.1"/>
    </source>
</evidence>
<evidence type="ECO:0000313" key="4">
    <source>
        <dbReference type="Proteomes" id="UP000692954"/>
    </source>
</evidence>
<dbReference type="EMBL" id="CAJJDN010000001">
    <property type="protein sequence ID" value="CAD8046383.1"/>
    <property type="molecule type" value="Genomic_DNA"/>
</dbReference>
<evidence type="ECO:0000256" key="2">
    <source>
        <dbReference type="SAM" id="MobiDB-lite"/>
    </source>
</evidence>
<proteinExistence type="predicted"/>
<name>A0A8S1JUW0_9CILI</name>
<feature type="compositionally biased region" description="Polar residues" evidence="2">
    <location>
        <begin position="18"/>
        <end position="38"/>
    </location>
</feature>
<gene>
    <name evidence="3" type="ORF">PSON_ATCC_30995.1.T0010584</name>
</gene>
<organism evidence="3 4">
    <name type="scientific">Paramecium sonneborni</name>
    <dbReference type="NCBI Taxonomy" id="65129"/>
    <lineage>
        <taxon>Eukaryota</taxon>
        <taxon>Sar</taxon>
        <taxon>Alveolata</taxon>
        <taxon>Ciliophora</taxon>
        <taxon>Intramacronucleata</taxon>
        <taxon>Oligohymenophorea</taxon>
        <taxon>Peniculida</taxon>
        <taxon>Parameciidae</taxon>
        <taxon>Paramecium</taxon>
    </lineage>
</organism>
<protein>
    <submittedName>
        <fullName evidence="3">Uncharacterized protein</fullName>
    </submittedName>
</protein>
<dbReference type="AlphaFoldDB" id="A0A8S1JUW0"/>
<keyword evidence="4" id="KW-1185">Reference proteome</keyword>
<feature type="coiled-coil region" evidence="1">
    <location>
        <begin position="214"/>
        <end position="311"/>
    </location>
</feature>
<feature type="region of interest" description="Disordered" evidence="2">
    <location>
        <begin position="647"/>
        <end position="670"/>
    </location>
</feature>
<dbReference type="Proteomes" id="UP000692954">
    <property type="component" value="Unassembled WGS sequence"/>
</dbReference>
<accession>A0A8S1JUW0</accession>
<reference evidence="3" key="1">
    <citation type="submission" date="2021-01" db="EMBL/GenBank/DDBJ databases">
        <authorList>
            <consortium name="Genoscope - CEA"/>
            <person name="William W."/>
        </authorList>
    </citation>
    <scope>NUCLEOTIDE SEQUENCE</scope>
</reference>
<sequence length="670" mass="79087">MRGTLFQQLTKIRAESAKSGTTRNKQILDTSEQLPRSSFQRKRRQDEANNSFNEYSCSFRFPDKERYEQEIKYLKNNMHSLENENLRLKTKIHQMEDNQLKQEKIISELDRIGPVKAPLLQALNFSSAQTALKKEINNIRLELQKKDKELQSIKKTQRFAQITELQIERTAFQEETVRLRQQIDSLFKASLYTLQQNNVEQIIQERLFALVAHIQQSLIQQRELEKVIDRLKKECLKYRSQQIDQEYRSRREIKKLITQLKEETSNNQKENNKETKQNLTKADELQVLTDLMFAKQEIKAKDIEIERLNQIIFDLEVQLKEISLSQNQEAQEAQNQSQQLDATSKSKQIKIQSPVFATEIMQEIALPIKKSIIIQDKPPLIKQPPRKRIIPVKFDDIKIIGETLKYRLMAMDIGIQQIDDYLYEGDLMTIKELKDKLRLYPFNLAKDEAYLLARYIMEGDSDVYELEDIASNPCPYIRSVFRKVLLNYKLEIVKNQFEHSDKLKDVLTKFKPFIINNIKQLYGKDCIRVSKSQFYDALVSLNIELNQFEIDYLITQGILESRSVESLNYDQMLKYEPIQIEDQQLSFLLTEISNQNKQKDQMSVIMECPEKVSEIEQQEQPNINNDNFNDQQQFDVQNQYISVDKYGTEQFDSENDKSKQELSSDYNLQQ</sequence>
<feature type="coiled-coil region" evidence="1">
    <location>
        <begin position="64"/>
        <end position="98"/>
    </location>
</feature>
<feature type="region of interest" description="Disordered" evidence="2">
    <location>
        <begin position="17"/>
        <end position="47"/>
    </location>
</feature>
<keyword evidence="1" id="KW-0175">Coiled coil</keyword>
<dbReference type="OrthoDB" id="304280at2759"/>